<gene>
    <name evidence="2" type="ORF">B4O97_11605</name>
</gene>
<dbReference type="PANTHER" id="PTHR24074">
    <property type="entry name" value="CO-CHAPERONE PROTEIN DJLA"/>
    <property type="match status" value="1"/>
</dbReference>
<dbReference type="InterPro" id="IPR050817">
    <property type="entry name" value="DjlA_DnaK_co-chaperone"/>
</dbReference>
<dbReference type="RefSeq" id="WP_083051004.1">
    <property type="nucleotide sequence ID" value="NZ_MWQY01000012.1"/>
</dbReference>
<dbReference type="PROSITE" id="PS50076">
    <property type="entry name" value="DNAJ_2"/>
    <property type="match status" value="1"/>
</dbReference>
<feature type="domain" description="J" evidence="1">
    <location>
        <begin position="192"/>
        <end position="256"/>
    </location>
</feature>
<dbReference type="EMBL" id="MWQY01000012">
    <property type="protein sequence ID" value="ORC34593.1"/>
    <property type="molecule type" value="Genomic_DNA"/>
</dbReference>
<dbReference type="PRINTS" id="PR00625">
    <property type="entry name" value="JDOMAIN"/>
</dbReference>
<comment type="caution">
    <text evidence="2">The sequence shown here is derived from an EMBL/GenBank/DDBJ whole genome shotgun (WGS) entry which is preliminary data.</text>
</comment>
<dbReference type="Gene3D" id="1.10.287.110">
    <property type="entry name" value="DnaJ domain"/>
    <property type="match status" value="1"/>
</dbReference>
<dbReference type="InterPro" id="IPR036869">
    <property type="entry name" value="J_dom_sf"/>
</dbReference>
<evidence type="ECO:0000313" key="2">
    <source>
        <dbReference type="EMBL" id="ORC34593.1"/>
    </source>
</evidence>
<dbReference type="SUPFAM" id="SSF158682">
    <property type="entry name" value="TerB-like"/>
    <property type="match status" value="1"/>
</dbReference>
<protein>
    <recommendedName>
        <fullName evidence="1">J domain-containing protein</fullName>
    </recommendedName>
</protein>
<evidence type="ECO:0000259" key="1">
    <source>
        <dbReference type="PROSITE" id="PS50076"/>
    </source>
</evidence>
<dbReference type="CDD" id="cd07316">
    <property type="entry name" value="terB_like_DjlA"/>
    <property type="match status" value="1"/>
</dbReference>
<dbReference type="AlphaFoldDB" id="A0A1Y1RWJ3"/>
<dbReference type="OrthoDB" id="9779889at2"/>
<dbReference type="Pfam" id="PF05099">
    <property type="entry name" value="TerB"/>
    <property type="match status" value="1"/>
</dbReference>
<accession>A0A1Y1RWJ3</accession>
<keyword evidence="3" id="KW-1185">Reference proteome</keyword>
<dbReference type="STRING" id="1963862.B4O97_11605"/>
<dbReference type="InterPro" id="IPR001623">
    <property type="entry name" value="DnaJ_domain"/>
</dbReference>
<dbReference type="SUPFAM" id="SSF46565">
    <property type="entry name" value="Chaperone J-domain"/>
    <property type="match status" value="1"/>
</dbReference>
<reference evidence="2 3" key="1">
    <citation type="submission" date="2017-03" db="EMBL/GenBank/DDBJ databases">
        <title>Draft Genome sequence of Marispirochaeta sp. strain JC444.</title>
        <authorList>
            <person name="Shivani Y."/>
            <person name="Subhash Y."/>
            <person name="Sasikala C."/>
            <person name="Ramana C."/>
        </authorList>
    </citation>
    <scope>NUCLEOTIDE SEQUENCE [LARGE SCALE GENOMIC DNA]</scope>
    <source>
        <strain evidence="2 3">JC444</strain>
    </source>
</reference>
<name>A0A1Y1RWJ3_9SPIO</name>
<dbReference type="Pfam" id="PF00226">
    <property type="entry name" value="DnaJ"/>
    <property type="match status" value="1"/>
</dbReference>
<evidence type="ECO:0000313" key="3">
    <source>
        <dbReference type="Proteomes" id="UP000192343"/>
    </source>
</evidence>
<dbReference type="Gene3D" id="1.10.3680.10">
    <property type="entry name" value="TerB-like"/>
    <property type="match status" value="1"/>
</dbReference>
<dbReference type="CDD" id="cd06257">
    <property type="entry name" value="DnaJ"/>
    <property type="match status" value="1"/>
</dbReference>
<proteinExistence type="predicted"/>
<dbReference type="Proteomes" id="UP000192343">
    <property type="component" value="Unassembled WGS sequence"/>
</dbReference>
<sequence>MSFFGKFIGGTIGFLMGGPLGAIAGVAFAHVLQQSQDADRISGSSYFRNYNRRMNTTEHSHMTFFVGAFSLLAKLANVDGELTRNEEATIRRFMIEELRLDPTSQYTALRIFDAALSTDQDYGDIARQFYREFRNRPQILELMIDILFRVAIADGGVNKAEGSMILNIARIFNFQQYQYDRIKERYVANTNKYYAILNCRPEDNDETIKKSYRKLVRENHPDAIAAKGLPDEFQKVAADKFRQIQDAYEHIRKERGF</sequence>
<dbReference type="SMART" id="SM00271">
    <property type="entry name" value="DnaJ"/>
    <property type="match status" value="1"/>
</dbReference>
<dbReference type="InterPro" id="IPR007791">
    <property type="entry name" value="DjlA_N"/>
</dbReference>
<dbReference type="InterPro" id="IPR029024">
    <property type="entry name" value="TerB-like"/>
</dbReference>
<organism evidence="2 3">
    <name type="scientific">Marispirochaeta aestuarii</name>
    <dbReference type="NCBI Taxonomy" id="1963862"/>
    <lineage>
        <taxon>Bacteria</taxon>
        <taxon>Pseudomonadati</taxon>
        <taxon>Spirochaetota</taxon>
        <taxon>Spirochaetia</taxon>
        <taxon>Spirochaetales</taxon>
        <taxon>Spirochaetaceae</taxon>
        <taxon>Marispirochaeta</taxon>
    </lineage>
</organism>